<dbReference type="EMBL" id="CAJVCH010543187">
    <property type="protein sequence ID" value="CAG7827360.1"/>
    <property type="molecule type" value="Genomic_DNA"/>
</dbReference>
<comment type="caution">
    <text evidence="1">The sequence shown here is derived from an EMBL/GenBank/DDBJ whole genome shotgun (WGS) entry which is preliminary data.</text>
</comment>
<evidence type="ECO:0000313" key="2">
    <source>
        <dbReference type="Proteomes" id="UP000708208"/>
    </source>
</evidence>
<organism evidence="1 2">
    <name type="scientific">Allacma fusca</name>
    <dbReference type="NCBI Taxonomy" id="39272"/>
    <lineage>
        <taxon>Eukaryota</taxon>
        <taxon>Metazoa</taxon>
        <taxon>Ecdysozoa</taxon>
        <taxon>Arthropoda</taxon>
        <taxon>Hexapoda</taxon>
        <taxon>Collembola</taxon>
        <taxon>Symphypleona</taxon>
        <taxon>Sminthuridae</taxon>
        <taxon>Allacma</taxon>
    </lineage>
</organism>
<gene>
    <name evidence="1" type="ORF">AFUS01_LOCUS37351</name>
</gene>
<accession>A0A8J2LSC3</accession>
<dbReference type="AlphaFoldDB" id="A0A8J2LSC3"/>
<feature type="non-terminal residue" evidence="1">
    <location>
        <position position="80"/>
    </location>
</feature>
<keyword evidence="2" id="KW-1185">Reference proteome</keyword>
<reference evidence="1" key="1">
    <citation type="submission" date="2021-06" db="EMBL/GenBank/DDBJ databases">
        <authorList>
            <person name="Hodson N. C."/>
            <person name="Mongue J. A."/>
            <person name="Jaron S. K."/>
        </authorList>
    </citation>
    <scope>NUCLEOTIDE SEQUENCE</scope>
</reference>
<protein>
    <submittedName>
        <fullName evidence="1">Uncharacterized protein</fullName>
    </submittedName>
</protein>
<sequence>TFGLAFPSNPSSKGVAQVAETAVKVPLEGVLRFFDCIGPMQIAEAIRTILTGYVKTTSTVHCSGDTSKDLTTPEITRSEI</sequence>
<name>A0A8J2LSC3_9HEXA</name>
<evidence type="ECO:0000313" key="1">
    <source>
        <dbReference type="EMBL" id="CAG7827360.1"/>
    </source>
</evidence>
<proteinExistence type="predicted"/>
<dbReference type="Proteomes" id="UP000708208">
    <property type="component" value="Unassembled WGS sequence"/>
</dbReference>